<organism evidence="1">
    <name type="scientific">bioreactor metagenome</name>
    <dbReference type="NCBI Taxonomy" id="1076179"/>
    <lineage>
        <taxon>unclassified sequences</taxon>
        <taxon>metagenomes</taxon>
        <taxon>ecological metagenomes</taxon>
    </lineage>
</organism>
<sequence>MCRSLIFWLRGRATNDTCDWSNAKFQSSLPNVTHYCLIGNPSSKTSHLPFTEHPLAHPGLSPIQTMVGSIEEFCLGDGERDAVKRELLRLELIAVALSITLDYIDVCSRTLMVRSFPWINDLTTIQINTGSQGSPAMSQWLRLQLPDFQSRRLWA</sequence>
<name>A0A644ULU7_9ZZZZ</name>
<proteinExistence type="predicted"/>
<comment type="caution">
    <text evidence="1">The sequence shown here is derived from an EMBL/GenBank/DDBJ whole genome shotgun (WGS) entry which is preliminary data.</text>
</comment>
<evidence type="ECO:0000313" key="1">
    <source>
        <dbReference type="EMBL" id="MPL79693.1"/>
    </source>
</evidence>
<accession>A0A644ULU7</accession>
<reference evidence="1" key="1">
    <citation type="submission" date="2019-08" db="EMBL/GenBank/DDBJ databases">
        <authorList>
            <person name="Kucharzyk K."/>
            <person name="Murdoch R.W."/>
            <person name="Higgins S."/>
            <person name="Loffler F."/>
        </authorList>
    </citation>
    <scope>NUCLEOTIDE SEQUENCE</scope>
</reference>
<gene>
    <name evidence="1" type="ORF">SDC9_25577</name>
</gene>
<dbReference type="EMBL" id="VSSQ01000129">
    <property type="protein sequence ID" value="MPL79693.1"/>
    <property type="molecule type" value="Genomic_DNA"/>
</dbReference>
<protein>
    <submittedName>
        <fullName evidence="1">Uncharacterized protein</fullName>
    </submittedName>
</protein>
<dbReference type="AlphaFoldDB" id="A0A644ULU7"/>